<feature type="signal peptide" evidence="1">
    <location>
        <begin position="1"/>
        <end position="24"/>
    </location>
</feature>
<proteinExistence type="predicted"/>
<evidence type="ECO:0000256" key="1">
    <source>
        <dbReference type="SAM" id="SignalP"/>
    </source>
</evidence>
<dbReference type="AlphaFoldDB" id="A0A1F4TPU8"/>
<evidence type="ECO:0008006" key="4">
    <source>
        <dbReference type="Google" id="ProtNLM"/>
    </source>
</evidence>
<dbReference type="Proteomes" id="UP000177309">
    <property type="component" value="Unassembled WGS sequence"/>
</dbReference>
<dbReference type="Gene3D" id="2.40.160.60">
    <property type="entry name" value="Outer membrane protein transport protein (OMPP1/FadL/TodX)"/>
    <property type="match status" value="1"/>
</dbReference>
<gene>
    <name evidence="2" type="ORF">A2462_03370</name>
</gene>
<dbReference type="EMBL" id="MEUI01000013">
    <property type="protein sequence ID" value="OGC34741.1"/>
    <property type="molecule type" value="Genomic_DNA"/>
</dbReference>
<reference evidence="2 3" key="1">
    <citation type="journal article" date="2016" name="Nat. Commun.">
        <title>Thousands of microbial genomes shed light on interconnected biogeochemical processes in an aquifer system.</title>
        <authorList>
            <person name="Anantharaman K."/>
            <person name="Brown C.T."/>
            <person name="Hug L.A."/>
            <person name="Sharon I."/>
            <person name="Castelle C.J."/>
            <person name="Probst A.J."/>
            <person name="Thomas B.C."/>
            <person name="Singh A."/>
            <person name="Wilkins M.J."/>
            <person name="Karaoz U."/>
            <person name="Brodie E.L."/>
            <person name="Williams K.H."/>
            <person name="Hubbard S.S."/>
            <person name="Banfield J.F."/>
        </authorList>
    </citation>
    <scope>NUCLEOTIDE SEQUENCE [LARGE SCALE GENOMIC DNA]</scope>
</reference>
<evidence type="ECO:0000313" key="3">
    <source>
        <dbReference type="Proteomes" id="UP000177309"/>
    </source>
</evidence>
<comment type="caution">
    <text evidence="2">The sequence shown here is derived from an EMBL/GenBank/DDBJ whole genome shotgun (WGS) entry which is preliminary data.</text>
</comment>
<sequence length="323" mass="36223">MKKMIKKYLLFLTCLFVISSPSFACWGFRPMAMGGIFTAVADDANLAYWNRAGAAQLENWRDGEQQLVLTSQAWSPAGYFNTEPRSGNTYYDSINYAQKINQGNGLSLAASWSGGGSYYLSYGRAFSLPWFEAMSVGVGYVVYRTEGYGIYQSQLVRLDYLERVIDLDYLWRFHPEWSFGVHIENFWLLSGEYTSPDNSSLQIKVCQGILQSPNVRPALAWSPKGKLQGLVVNAGVYDLLALYGGPYYSGGFEYSPQPGQRFYRSSFRAGYYNYKSVTTPGFMTLGYGYKLNDGWELGYWGAYVIAGNSAGVVNHNIGLAVRF</sequence>
<keyword evidence="1" id="KW-0732">Signal</keyword>
<evidence type="ECO:0000313" key="2">
    <source>
        <dbReference type="EMBL" id="OGC34741.1"/>
    </source>
</evidence>
<organism evidence="2 3">
    <name type="scientific">candidate division WOR-1 bacterium RIFOXYC2_FULL_41_25</name>
    <dbReference type="NCBI Taxonomy" id="1802586"/>
    <lineage>
        <taxon>Bacteria</taxon>
        <taxon>Bacillati</taxon>
        <taxon>Saganbacteria</taxon>
    </lineage>
</organism>
<name>A0A1F4TPU8_UNCSA</name>
<feature type="chain" id="PRO_5009514633" description="Autotransporter domain-containing protein" evidence="1">
    <location>
        <begin position="25"/>
        <end position="323"/>
    </location>
</feature>
<accession>A0A1F4TPU8</accession>
<protein>
    <recommendedName>
        <fullName evidence="4">Autotransporter domain-containing protein</fullName>
    </recommendedName>
</protein>